<feature type="compositionally biased region" description="Low complexity" evidence="2">
    <location>
        <begin position="477"/>
        <end position="490"/>
    </location>
</feature>
<evidence type="ECO:0000313" key="5">
    <source>
        <dbReference type="EMBL" id="KAF7991332.1"/>
    </source>
</evidence>
<dbReference type="Gene3D" id="2.60.40.150">
    <property type="entry name" value="C2 domain"/>
    <property type="match status" value="2"/>
</dbReference>
<dbReference type="InterPro" id="IPR035892">
    <property type="entry name" value="C2_domain_sf"/>
</dbReference>
<feature type="compositionally biased region" description="Polar residues" evidence="2">
    <location>
        <begin position="546"/>
        <end position="557"/>
    </location>
</feature>
<dbReference type="SUPFAM" id="SSF57903">
    <property type="entry name" value="FYVE/PHD zinc finger"/>
    <property type="match status" value="1"/>
</dbReference>
<dbReference type="GO" id="GO:0031267">
    <property type="term" value="F:small GTPase binding"/>
    <property type="evidence" value="ECO:0007669"/>
    <property type="project" value="InterPro"/>
</dbReference>
<feature type="compositionally biased region" description="Low complexity" evidence="2">
    <location>
        <begin position="374"/>
        <end position="402"/>
    </location>
</feature>
<dbReference type="PROSITE" id="PS50916">
    <property type="entry name" value="RABBD"/>
    <property type="match status" value="1"/>
</dbReference>
<dbReference type="AlphaFoldDB" id="A0A834XRS1"/>
<dbReference type="Pfam" id="PF02318">
    <property type="entry name" value="FYVE_2"/>
    <property type="match status" value="1"/>
</dbReference>
<dbReference type="PANTHER" id="PTHR45729:SF6">
    <property type="entry name" value="RABPHILIN, ISOFORM A"/>
    <property type="match status" value="1"/>
</dbReference>
<feature type="domain" description="C2" evidence="3">
    <location>
        <begin position="569"/>
        <end position="698"/>
    </location>
</feature>
<gene>
    <name evidence="5" type="ORF">HCN44_002894</name>
</gene>
<dbReference type="EMBL" id="JACMRX010000004">
    <property type="protein sequence ID" value="KAF7991332.1"/>
    <property type="molecule type" value="Genomic_DNA"/>
</dbReference>
<dbReference type="SMART" id="SM00239">
    <property type="entry name" value="C2"/>
    <property type="match status" value="2"/>
</dbReference>
<keyword evidence="1" id="KW-0479">Metal-binding</keyword>
<dbReference type="InterPro" id="IPR013083">
    <property type="entry name" value="Znf_RING/FYVE/PHD"/>
</dbReference>
<evidence type="ECO:0000256" key="2">
    <source>
        <dbReference type="SAM" id="MobiDB-lite"/>
    </source>
</evidence>
<feature type="domain" description="C2" evidence="3">
    <location>
        <begin position="719"/>
        <end position="867"/>
    </location>
</feature>
<keyword evidence="6" id="KW-1185">Reference proteome</keyword>
<dbReference type="Pfam" id="PF00168">
    <property type="entry name" value="C2"/>
    <property type="match status" value="3"/>
</dbReference>
<dbReference type="InterPro" id="IPR010911">
    <property type="entry name" value="Rab_BD"/>
</dbReference>
<dbReference type="GO" id="GO:0006887">
    <property type="term" value="P:exocytosis"/>
    <property type="evidence" value="ECO:0007669"/>
    <property type="project" value="TreeGrafter"/>
</dbReference>
<dbReference type="GO" id="GO:0061669">
    <property type="term" value="P:spontaneous neurotransmitter secretion"/>
    <property type="evidence" value="ECO:0007669"/>
    <property type="project" value="TreeGrafter"/>
</dbReference>
<dbReference type="GO" id="GO:0098793">
    <property type="term" value="C:presynapse"/>
    <property type="evidence" value="ECO:0007669"/>
    <property type="project" value="GOC"/>
</dbReference>
<dbReference type="InterPro" id="IPR000008">
    <property type="entry name" value="C2_dom"/>
</dbReference>
<feature type="compositionally biased region" description="Low complexity" evidence="2">
    <location>
        <begin position="454"/>
        <end position="469"/>
    </location>
</feature>
<dbReference type="GO" id="GO:0006886">
    <property type="term" value="P:intracellular protein transport"/>
    <property type="evidence" value="ECO:0007669"/>
    <property type="project" value="InterPro"/>
</dbReference>
<dbReference type="OrthoDB" id="270970at2759"/>
<evidence type="ECO:0000259" key="4">
    <source>
        <dbReference type="PROSITE" id="PS50916"/>
    </source>
</evidence>
<feature type="region of interest" description="Disordered" evidence="2">
    <location>
        <begin position="265"/>
        <end position="354"/>
    </location>
</feature>
<reference evidence="5 6" key="1">
    <citation type="submission" date="2020-08" db="EMBL/GenBank/DDBJ databases">
        <title>Aphidius gifuensis genome sequencing and assembly.</title>
        <authorList>
            <person name="Du Z."/>
        </authorList>
    </citation>
    <scope>NUCLEOTIDE SEQUENCE [LARGE SCALE GENOMIC DNA]</scope>
    <source>
        <strain evidence="5">YNYX2018</strain>
        <tissue evidence="5">Adults</tissue>
    </source>
</reference>
<proteinExistence type="predicted"/>
<organism evidence="5 6">
    <name type="scientific">Aphidius gifuensis</name>
    <name type="common">Parasitoid wasp</name>
    <dbReference type="NCBI Taxonomy" id="684658"/>
    <lineage>
        <taxon>Eukaryota</taxon>
        <taxon>Metazoa</taxon>
        <taxon>Ecdysozoa</taxon>
        <taxon>Arthropoda</taxon>
        <taxon>Hexapoda</taxon>
        <taxon>Insecta</taxon>
        <taxon>Pterygota</taxon>
        <taxon>Neoptera</taxon>
        <taxon>Endopterygota</taxon>
        <taxon>Hymenoptera</taxon>
        <taxon>Apocrita</taxon>
        <taxon>Ichneumonoidea</taxon>
        <taxon>Braconidae</taxon>
        <taxon>Aphidiinae</taxon>
        <taxon>Aphidius</taxon>
    </lineage>
</organism>
<evidence type="ECO:0000259" key="3">
    <source>
        <dbReference type="PROSITE" id="PS50004"/>
    </source>
</evidence>
<dbReference type="InterPro" id="IPR011011">
    <property type="entry name" value="Znf_FYVE_PHD"/>
</dbReference>
<evidence type="ECO:0008006" key="7">
    <source>
        <dbReference type="Google" id="ProtNLM"/>
    </source>
</evidence>
<comment type="caution">
    <text evidence="5">The sequence shown here is derived from an EMBL/GenBank/DDBJ whole genome shotgun (WGS) entry which is preliminary data.</text>
</comment>
<dbReference type="PROSITE" id="PS50004">
    <property type="entry name" value="C2"/>
    <property type="match status" value="2"/>
</dbReference>
<feature type="region of interest" description="Disordered" evidence="2">
    <location>
        <begin position="374"/>
        <end position="433"/>
    </location>
</feature>
<accession>A0A834XRS1</accession>
<dbReference type="PANTHER" id="PTHR45729">
    <property type="entry name" value="RABPHILIN, ISOFORM A"/>
    <property type="match status" value="1"/>
</dbReference>
<dbReference type="InterPro" id="IPR043566">
    <property type="entry name" value="Rabphilin/DOC2/Noc2"/>
</dbReference>
<dbReference type="Proteomes" id="UP000639338">
    <property type="component" value="Unassembled WGS sequence"/>
</dbReference>
<dbReference type="GO" id="GO:0017158">
    <property type="term" value="P:regulation of calcium ion-dependent exocytosis"/>
    <property type="evidence" value="ECO:0007669"/>
    <property type="project" value="TreeGrafter"/>
</dbReference>
<protein>
    <recommendedName>
        <fullName evidence="7">Rabphilin</fullName>
    </recommendedName>
</protein>
<sequence length="893" mass="100667">MDNYYLNSSSGSARTKSAKWVCPNDRQLALRAKLKTGWSVKSASLDSRSFDYSRYSTASCPGNLSSTKNNQPLTEEERERIIEVIKKADALDLSEQERVGKLVDRLENMKKNVTVVTSTRASGRNCASRCIRGNKCVCCCALCGEKFSVLGAGPGLCRDCRNYVCQKCGIETTTSTSSTNINTNTLSTSPSAATNTGQQQPQQQQQTTTITIGSTTNLTDNVKQQQQQPTTPPAKIFLCRICTETREMWKKSGAWFFKSLPKYVLPEKKPRGGSRGSHWTLAGGSRSLEPSELDSSSDEDLSRRPTRTRSFLFYSKSLDPSSSSLDQNKQNNNDSDVDTDKSSRKGSFLNLNVPDNNQQQQNILLSPQNQLMVPNTSSAFSTSPTSPSPSSSLSPVPRSRSSSRLRDQKESQSSSSSSSPPPPPPPSTSTSQSSIFYIPFPSIIGGSCESINNNNNNNNNNDNNNNNNNGKIILMTSNNNSNNSYNNNNNKIISGERKSSIQEKKEEINNMIDNNNGTRKSRRQSISNINNNNEMENMYYQRDQDQSPQRHYQQRMENPSGMEKNEQKNYGNLEITLRYEPLYHCLQCKVERAKGLRATDIQGHTDSYCKLNVLPIDEEDKKTIRKCQRTKTVYKTRDPEYNEQLNFYEIIENDLKTNKALHVLIVLDDVGGRDCLGEVKFPLRELQPCQTKYYNVILEEHQDLNNQDKLIWGEDMSNGRGKIQLSLTYNTRRRALLVNIQRANNLLPMDSNGLSDPFVKLCLTRDIINTKKLSSTSLMPNSTSPKKKLSPKKIPKMSGITHTSSVKWKTLNPEWNEDFYFDTRLTELTEYALVITLWDKDFGKSNDYLGGLVLSCNSKGARLHQWIDAIKFPDHRHQASHELTEDITLYKTN</sequence>
<dbReference type="InterPro" id="IPR041282">
    <property type="entry name" value="FYVE_2"/>
</dbReference>
<feature type="domain" description="RabBD" evidence="4">
    <location>
        <begin position="67"/>
        <end position="259"/>
    </location>
</feature>
<feature type="region of interest" description="Disordered" evidence="2">
    <location>
        <begin position="454"/>
        <end position="492"/>
    </location>
</feature>
<evidence type="ECO:0000313" key="6">
    <source>
        <dbReference type="Proteomes" id="UP000639338"/>
    </source>
</evidence>
<feature type="compositionally biased region" description="Low complexity" evidence="2">
    <location>
        <begin position="315"/>
        <end position="326"/>
    </location>
</feature>
<dbReference type="SUPFAM" id="SSF49562">
    <property type="entry name" value="C2 domain (Calcium/lipid-binding domain, CaLB)"/>
    <property type="match status" value="2"/>
</dbReference>
<name>A0A834XRS1_APHGI</name>
<feature type="region of interest" description="Disordered" evidence="2">
    <location>
        <begin position="543"/>
        <end position="567"/>
    </location>
</feature>
<dbReference type="GO" id="GO:0046872">
    <property type="term" value="F:metal ion binding"/>
    <property type="evidence" value="ECO:0007669"/>
    <property type="project" value="UniProtKB-KW"/>
</dbReference>
<dbReference type="Gene3D" id="3.30.40.10">
    <property type="entry name" value="Zinc/RING finger domain, C3HC4 (zinc finger)"/>
    <property type="match status" value="1"/>
</dbReference>
<feature type="region of interest" description="Disordered" evidence="2">
    <location>
        <begin position="175"/>
        <end position="208"/>
    </location>
</feature>
<evidence type="ECO:0000256" key="1">
    <source>
        <dbReference type="ARBA" id="ARBA00022723"/>
    </source>
</evidence>